<name>A0ABR6XE95_9BURK</name>
<organism evidence="2 3">
    <name type="scientific">Undibacterium aquatile</name>
    <dbReference type="NCBI Taxonomy" id="1537398"/>
    <lineage>
        <taxon>Bacteria</taxon>
        <taxon>Pseudomonadati</taxon>
        <taxon>Pseudomonadota</taxon>
        <taxon>Betaproteobacteria</taxon>
        <taxon>Burkholderiales</taxon>
        <taxon>Oxalobacteraceae</taxon>
        <taxon>Undibacterium</taxon>
    </lineage>
</organism>
<dbReference type="Gene3D" id="2.40.128.140">
    <property type="entry name" value="Outer membrane protein"/>
    <property type="match status" value="1"/>
</dbReference>
<keyword evidence="1" id="KW-0732">Signal</keyword>
<feature type="signal peptide" evidence="1">
    <location>
        <begin position="1"/>
        <end position="25"/>
    </location>
</feature>
<dbReference type="InterPro" id="IPR037107">
    <property type="entry name" value="Put_OMP_sf"/>
</dbReference>
<dbReference type="Pfam" id="PF09982">
    <property type="entry name" value="LpxR"/>
    <property type="match status" value="1"/>
</dbReference>
<protein>
    <submittedName>
        <fullName evidence="2">Lipid A deacylase LpxR family protein</fullName>
    </submittedName>
</protein>
<evidence type="ECO:0000313" key="3">
    <source>
        <dbReference type="Proteomes" id="UP000637632"/>
    </source>
</evidence>
<dbReference type="RefSeq" id="WP_190477703.1">
    <property type="nucleotide sequence ID" value="NZ_JACOFT010000002.1"/>
</dbReference>
<accession>A0ABR6XE95</accession>
<proteinExistence type="predicted"/>
<evidence type="ECO:0000313" key="2">
    <source>
        <dbReference type="EMBL" id="MBC3810691.1"/>
    </source>
</evidence>
<evidence type="ECO:0000256" key="1">
    <source>
        <dbReference type="SAM" id="SignalP"/>
    </source>
</evidence>
<comment type="caution">
    <text evidence="2">The sequence shown here is derived from an EMBL/GenBank/DDBJ whole genome shotgun (WGS) entry which is preliminary data.</text>
</comment>
<dbReference type="InterPro" id="IPR018707">
    <property type="entry name" value="LpxR"/>
</dbReference>
<feature type="chain" id="PRO_5047523793" evidence="1">
    <location>
        <begin position="26"/>
        <end position="316"/>
    </location>
</feature>
<reference evidence="2 3" key="1">
    <citation type="submission" date="2020-08" db="EMBL/GenBank/DDBJ databases">
        <title>Novel species isolated from subtropical streams in China.</title>
        <authorList>
            <person name="Lu H."/>
        </authorList>
    </citation>
    <scope>NUCLEOTIDE SEQUENCE [LARGE SCALE GENOMIC DNA]</scope>
    <source>
        <strain evidence="2 3">CCTCC AB 2015119</strain>
    </source>
</reference>
<dbReference type="EMBL" id="JACOFT010000002">
    <property type="protein sequence ID" value="MBC3810691.1"/>
    <property type="molecule type" value="Genomic_DNA"/>
</dbReference>
<dbReference type="Proteomes" id="UP000637632">
    <property type="component" value="Unassembled WGS sequence"/>
</dbReference>
<sequence length="316" mass="35520">MMRSRKLVLSLSALTTLCLSSFAFADDSVILPSWSEFVQVRESGKAIWQLEIENDSLLMNKDDRFYTSGNHLQQSFVRQTAEQSTEYGWRIGQDLYTSSDIKLLPSQLARNDHPYAGWLYAGVFGQKTQMTGRSWRWSVDVGCLGPCAGGEWTQNHLHRILQQAQPQAWSTQLRNEWGLVLGTEMSPGRLLPFEGVDISPRFKARFGNIFTDASAQLELRAGTLNRLPHQPASYAFARAEAKVVGYNATIQGGYFNNEQGKLTPKRSGGEIELGYLWQAEKYAVSASVLRRANEIKEISDATGAQNFVRLQFSYAM</sequence>
<gene>
    <name evidence="2" type="ORF">H8K26_04490</name>
</gene>
<keyword evidence="3" id="KW-1185">Reference proteome</keyword>